<dbReference type="Pfam" id="PF04135">
    <property type="entry name" value="Nop10p"/>
    <property type="match status" value="1"/>
</dbReference>
<proteinExistence type="inferred from homology"/>
<dbReference type="STRING" id="529709.PYCH_04040"/>
<reference evidence="8 9" key="1">
    <citation type="journal article" date="2011" name="J. Bacteriol.">
        <title>Complete genome sequence of the obligate piezophilic hyperthermophilic archaeon Pyrococcus yayanosii CH1.</title>
        <authorList>
            <person name="Jun X."/>
            <person name="Lupeng L."/>
            <person name="Minjuan X."/>
            <person name="Oger P."/>
            <person name="Fengping W."/>
            <person name="Jebbar M."/>
            <person name="Xiang X."/>
        </authorList>
    </citation>
    <scope>NUCLEOTIDE SEQUENCE [LARGE SCALE GENOMIC DNA]</scope>
    <source>
        <strain evidence="9">CH1 / JCM 16557</strain>
    </source>
</reference>
<comment type="similarity">
    <text evidence="2 7">Belongs to the NOP10 family.</text>
</comment>
<dbReference type="eggNOG" id="arCOG00906">
    <property type="taxonomic scope" value="Archaea"/>
</dbReference>
<dbReference type="GO" id="GO:0006364">
    <property type="term" value="P:rRNA processing"/>
    <property type="evidence" value="ECO:0007669"/>
    <property type="project" value="UniProtKB-UniRule"/>
</dbReference>
<evidence type="ECO:0000256" key="5">
    <source>
        <dbReference type="ARBA" id="ARBA00022552"/>
    </source>
</evidence>
<dbReference type="GeneID" id="10836980"/>
<evidence type="ECO:0000256" key="1">
    <source>
        <dbReference type="ARBA" id="ARBA00002325"/>
    </source>
</evidence>
<dbReference type="SUPFAM" id="SSF144210">
    <property type="entry name" value="Nop10-like SnoRNP"/>
    <property type="match status" value="1"/>
</dbReference>
<protein>
    <recommendedName>
        <fullName evidence="3 7">Ribosome biogenesis protein Nop10</fullName>
    </recommendedName>
</protein>
<dbReference type="InterPro" id="IPR036756">
    <property type="entry name" value="H/ACA_rnp_Nop10_sf"/>
</dbReference>
<keyword evidence="6 7" id="KW-0687">Ribonucleoprotein</keyword>
<dbReference type="GO" id="GO:0001522">
    <property type="term" value="P:pseudouridine synthesis"/>
    <property type="evidence" value="ECO:0007669"/>
    <property type="project" value="InterPro"/>
</dbReference>
<accession>F8AIR6</accession>
<gene>
    <name evidence="7" type="primary">nop10</name>
    <name evidence="8" type="ordered locus">PYCH_04040</name>
</gene>
<dbReference type="EMBL" id="CP002779">
    <property type="protein sequence ID" value="AEH24094.1"/>
    <property type="molecule type" value="Genomic_DNA"/>
</dbReference>
<evidence type="ECO:0000256" key="3">
    <source>
        <dbReference type="ARBA" id="ARBA00018821"/>
    </source>
</evidence>
<dbReference type="InterPro" id="IPR023532">
    <property type="entry name" value="Nop10_arc-typ"/>
</dbReference>
<evidence type="ECO:0000256" key="6">
    <source>
        <dbReference type="ARBA" id="ARBA00023274"/>
    </source>
</evidence>
<dbReference type="RefSeq" id="WP_013905151.1">
    <property type="nucleotide sequence ID" value="NC_015680.1"/>
</dbReference>
<organism evidence="8 9">
    <name type="scientific">Pyrococcus yayanosii (strain CH1 / JCM 16557)</name>
    <dbReference type="NCBI Taxonomy" id="529709"/>
    <lineage>
        <taxon>Archaea</taxon>
        <taxon>Methanobacteriati</taxon>
        <taxon>Methanobacteriota</taxon>
        <taxon>Thermococci</taxon>
        <taxon>Thermococcales</taxon>
        <taxon>Thermococcaceae</taxon>
        <taxon>Pyrococcus</taxon>
    </lineage>
</organism>
<dbReference type="Proteomes" id="UP000008386">
    <property type="component" value="Chromosome"/>
</dbReference>
<keyword evidence="4 7" id="KW-0690">Ribosome biogenesis</keyword>
<dbReference type="GO" id="GO:0030515">
    <property type="term" value="F:snoRNA binding"/>
    <property type="evidence" value="ECO:0007669"/>
    <property type="project" value="InterPro"/>
</dbReference>
<dbReference type="OrthoDB" id="7259at2157"/>
<evidence type="ECO:0000256" key="2">
    <source>
        <dbReference type="ARBA" id="ARBA00009462"/>
    </source>
</evidence>
<dbReference type="NCBIfam" id="NF009623">
    <property type="entry name" value="PRK13130.1"/>
    <property type="match status" value="1"/>
</dbReference>
<dbReference type="HAMAP" id="MF_00803">
    <property type="entry name" value="Nop10"/>
    <property type="match status" value="1"/>
</dbReference>
<name>F8AIR6_PYRYC</name>
<dbReference type="Gene3D" id="2.20.28.40">
    <property type="entry name" value="H/ACA ribonucleoprotein complex, subunit Nop10"/>
    <property type="match status" value="1"/>
</dbReference>
<keyword evidence="5 7" id="KW-0698">rRNA processing</keyword>
<evidence type="ECO:0000313" key="9">
    <source>
        <dbReference type="Proteomes" id="UP000008386"/>
    </source>
</evidence>
<dbReference type="AlphaFoldDB" id="F8AIR6"/>
<dbReference type="PANTHER" id="PTHR13305">
    <property type="entry name" value="RIBOSOME BIOGENESIS PROTEIN NOP10"/>
    <property type="match status" value="1"/>
</dbReference>
<dbReference type="HOGENOM" id="CLU_196480_1_0_2"/>
<dbReference type="PANTHER" id="PTHR13305:SF0">
    <property type="entry name" value="H_ACA RIBONUCLEOPROTEIN COMPLEX SUBUNIT 3"/>
    <property type="match status" value="1"/>
</dbReference>
<sequence>MRFRIRKCPECGRYTLKDVCPVCGAKTKVAHPPRFSPEDPYGEYRRRLKREILGIRRKEEGA</sequence>
<dbReference type="InterPro" id="IPR007264">
    <property type="entry name" value="H/ACA_rnp_Nop10"/>
</dbReference>
<evidence type="ECO:0000256" key="4">
    <source>
        <dbReference type="ARBA" id="ARBA00022517"/>
    </source>
</evidence>
<keyword evidence="9" id="KW-1185">Reference proteome</keyword>
<dbReference type="KEGG" id="pya:PYCH_04040"/>
<comment type="function">
    <text evidence="1 7">Involved in ribosome biogenesis; more specifically in 18S rRNA pseudouridylation and in cleavage of pre-rRNA.</text>
</comment>
<evidence type="ECO:0000256" key="7">
    <source>
        <dbReference type="HAMAP-Rule" id="MF_00803"/>
    </source>
</evidence>
<evidence type="ECO:0000313" key="8">
    <source>
        <dbReference type="EMBL" id="AEH24094.1"/>
    </source>
</evidence>
<dbReference type="GO" id="GO:1990904">
    <property type="term" value="C:ribonucleoprotein complex"/>
    <property type="evidence" value="ECO:0007669"/>
    <property type="project" value="UniProtKB-KW"/>
</dbReference>